<feature type="transmembrane region" description="Helical" evidence="9">
    <location>
        <begin position="557"/>
        <end position="577"/>
    </location>
</feature>
<dbReference type="HAMAP" id="MF_01464_B">
    <property type="entry name" value="SecF_B"/>
    <property type="match status" value="1"/>
</dbReference>
<feature type="domain" description="Protein export membrane protein SecD/SecF C-terminal" evidence="12">
    <location>
        <begin position="804"/>
        <end position="998"/>
    </location>
</feature>
<evidence type="ECO:0000259" key="12">
    <source>
        <dbReference type="Pfam" id="PF02355"/>
    </source>
</evidence>
<evidence type="ECO:0000256" key="10">
    <source>
        <dbReference type="HAMAP-Rule" id="MF_01464"/>
    </source>
</evidence>
<dbReference type="NCBIfam" id="TIGR00916">
    <property type="entry name" value="2A0604s01"/>
    <property type="match status" value="2"/>
</dbReference>
<keyword evidence="7 9" id="KW-0811">Translocation</keyword>
<comment type="similarity">
    <text evidence="10">Belongs to the SecD/SecF family. SecF subfamily.</text>
</comment>
<feature type="domain" description="SecDF P1 head subdomain" evidence="14">
    <location>
        <begin position="405"/>
        <end position="508"/>
    </location>
</feature>
<dbReference type="InterPro" id="IPR055344">
    <property type="entry name" value="SecD_SecF_C_bact"/>
</dbReference>
<comment type="subunit">
    <text evidence="10">Forms a complex with SecD. Part of the essential Sec protein translocation apparatus which comprises SecA, SecYEG and auxiliary proteins SecDF. Other proteins may also be involved.</text>
</comment>
<evidence type="ECO:0000256" key="5">
    <source>
        <dbReference type="ARBA" id="ARBA00022927"/>
    </source>
</evidence>
<dbReference type="InterPro" id="IPR048631">
    <property type="entry name" value="SecD_1st"/>
</dbReference>
<evidence type="ECO:0000256" key="6">
    <source>
        <dbReference type="ARBA" id="ARBA00022989"/>
    </source>
</evidence>
<comment type="subcellular location">
    <subcellularLocation>
        <location evidence="1 9">Cell membrane</location>
        <topology evidence="1 9">Multi-pass membrane protein</topology>
    </subcellularLocation>
</comment>
<dbReference type="Pfam" id="PF07549">
    <property type="entry name" value="Sec_GG"/>
    <property type="match status" value="2"/>
</dbReference>
<feature type="transmembrane region" description="Helical" evidence="9">
    <location>
        <begin position="7"/>
        <end position="29"/>
    </location>
</feature>
<proteinExistence type="inferred from homology"/>
<dbReference type="GO" id="GO:0006605">
    <property type="term" value="P:protein targeting"/>
    <property type="evidence" value="ECO:0007669"/>
    <property type="project" value="UniProtKB-UniRule"/>
</dbReference>
<feature type="transmembrane region" description="Helical" evidence="9">
    <location>
        <begin position="970"/>
        <end position="994"/>
    </location>
</feature>
<dbReference type="Pfam" id="PF22599">
    <property type="entry name" value="SecDF_P1_head"/>
    <property type="match status" value="1"/>
</dbReference>
<comment type="caution">
    <text evidence="15">The sequence shown here is derived from an EMBL/GenBank/DDBJ whole genome shotgun (WGS) entry which is preliminary data.</text>
</comment>
<keyword evidence="8 9" id="KW-0472">Membrane</keyword>
<dbReference type="InterPro" id="IPR054384">
    <property type="entry name" value="SecDF_P1_head"/>
</dbReference>
<name>A0A4R3KSC8_9SPHI</name>
<feature type="transmembrane region" description="Helical" evidence="9">
    <location>
        <begin position="892"/>
        <end position="913"/>
    </location>
</feature>
<keyword evidence="2 9" id="KW-0813">Transport</keyword>
<dbReference type="SUPFAM" id="SSF82866">
    <property type="entry name" value="Multidrug efflux transporter AcrB transmembrane domain"/>
    <property type="match status" value="2"/>
</dbReference>
<dbReference type="AlphaFoldDB" id="A0A4R3KSC8"/>
<feature type="domain" description="Protein export membrane protein SecD/SecF C-terminal" evidence="12">
    <location>
        <begin position="510"/>
        <end position="680"/>
    </location>
</feature>
<dbReference type="HAMAP" id="MF_01463_B">
    <property type="entry name" value="SecD_B"/>
    <property type="match status" value="1"/>
</dbReference>
<evidence type="ECO:0000256" key="3">
    <source>
        <dbReference type="ARBA" id="ARBA00022475"/>
    </source>
</evidence>
<dbReference type="NCBIfam" id="TIGR00966">
    <property type="entry name" value="transloc_SecF"/>
    <property type="match status" value="1"/>
</dbReference>
<feature type="domain" description="Protein translocase subunit SecDF P1" evidence="13">
    <location>
        <begin position="180"/>
        <end position="235"/>
    </location>
</feature>
<feature type="transmembrane region" description="Helical" evidence="9">
    <location>
        <begin position="652"/>
        <end position="677"/>
    </location>
</feature>
<feature type="transmembrane region" description="Helical" evidence="9">
    <location>
        <begin position="858"/>
        <end position="880"/>
    </location>
</feature>
<reference evidence="15 16" key="1">
    <citation type="submission" date="2019-03" db="EMBL/GenBank/DDBJ databases">
        <title>Genomic Encyclopedia of Type Strains, Phase IV (KMG-IV): sequencing the most valuable type-strain genomes for metagenomic binning, comparative biology and taxonomic classification.</title>
        <authorList>
            <person name="Goeker M."/>
        </authorList>
    </citation>
    <scope>NUCLEOTIDE SEQUENCE [LARGE SCALE GENOMIC DNA]</scope>
    <source>
        <strain evidence="15 16">DSM 21100</strain>
    </source>
</reference>
<evidence type="ECO:0000256" key="2">
    <source>
        <dbReference type="ARBA" id="ARBA00022448"/>
    </source>
</evidence>
<organism evidence="15 16">
    <name type="scientific">Anseongella ginsenosidimutans</name>
    <dbReference type="NCBI Taxonomy" id="496056"/>
    <lineage>
        <taxon>Bacteria</taxon>
        <taxon>Pseudomonadati</taxon>
        <taxon>Bacteroidota</taxon>
        <taxon>Sphingobacteriia</taxon>
        <taxon>Sphingobacteriales</taxon>
        <taxon>Sphingobacteriaceae</taxon>
        <taxon>Anseongella</taxon>
    </lineage>
</organism>
<evidence type="ECO:0000256" key="7">
    <source>
        <dbReference type="ARBA" id="ARBA00023010"/>
    </source>
</evidence>
<dbReference type="InterPro" id="IPR048634">
    <property type="entry name" value="SecD_SecF_C"/>
</dbReference>
<dbReference type="Gene3D" id="3.30.1360.200">
    <property type="match status" value="1"/>
</dbReference>
<dbReference type="NCBIfam" id="NF009585">
    <property type="entry name" value="PRK13024.1-5"/>
    <property type="match status" value="1"/>
</dbReference>
<feature type="transmembrane region" description="Helical" evidence="9">
    <location>
        <begin position="946"/>
        <end position="964"/>
    </location>
</feature>
<comment type="caution">
    <text evidence="9">Lacks conserved residue(s) required for the propagation of feature annotation.</text>
</comment>
<evidence type="ECO:0000256" key="9">
    <source>
        <dbReference type="HAMAP-Rule" id="MF_01463"/>
    </source>
</evidence>
<dbReference type="GO" id="GO:0043952">
    <property type="term" value="P:protein transport by the Sec complex"/>
    <property type="evidence" value="ECO:0007669"/>
    <property type="project" value="UniProtKB-UniRule"/>
</dbReference>
<dbReference type="OrthoDB" id="9805019at2"/>
<evidence type="ECO:0000259" key="14">
    <source>
        <dbReference type="Pfam" id="PF22599"/>
    </source>
</evidence>
<comment type="function">
    <text evidence="9">Part of the Sec protein translocase complex. Interacts with the SecYEG preprotein conducting channel. SecDF uses the proton motive force (PMF) to complete protein translocation after the ATP-dependent function of SecA.</text>
</comment>
<dbReference type="FunFam" id="1.20.1640.10:FF:000004">
    <property type="entry name" value="Protein translocase subunit SecD"/>
    <property type="match status" value="1"/>
</dbReference>
<keyword evidence="3 9" id="KW-1003">Cell membrane</keyword>
<feature type="transmembrane region" description="Helical" evidence="9">
    <location>
        <begin position="833"/>
        <end position="851"/>
    </location>
</feature>
<dbReference type="GO" id="GO:0065002">
    <property type="term" value="P:intracellular protein transmembrane transport"/>
    <property type="evidence" value="ECO:0007669"/>
    <property type="project" value="UniProtKB-UniRule"/>
</dbReference>
<feature type="transmembrane region" description="Helical" evidence="9">
    <location>
        <begin position="583"/>
        <end position="604"/>
    </location>
</feature>
<dbReference type="InterPro" id="IPR005791">
    <property type="entry name" value="SecD"/>
</dbReference>
<evidence type="ECO:0000256" key="1">
    <source>
        <dbReference type="ARBA" id="ARBA00004651"/>
    </source>
</evidence>
<feature type="compositionally biased region" description="Low complexity" evidence="11">
    <location>
        <begin position="266"/>
        <end position="283"/>
    </location>
</feature>
<evidence type="ECO:0000313" key="16">
    <source>
        <dbReference type="Proteomes" id="UP000295807"/>
    </source>
</evidence>
<dbReference type="InterPro" id="IPR022645">
    <property type="entry name" value="SecD/SecF_bac"/>
</dbReference>
<feature type="transmembrane region" description="Helical" evidence="9">
    <location>
        <begin position="530"/>
        <end position="550"/>
    </location>
</feature>
<keyword evidence="5 9" id="KW-0653">Protein transport</keyword>
<dbReference type="Gene3D" id="3.30.70.3220">
    <property type="match status" value="1"/>
</dbReference>
<feature type="transmembrane region" description="Helical" evidence="9">
    <location>
        <begin position="712"/>
        <end position="729"/>
    </location>
</feature>
<evidence type="ECO:0000259" key="13">
    <source>
        <dbReference type="Pfam" id="PF21760"/>
    </source>
</evidence>
<dbReference type="InterPro" id="IPR022813">
    <property type="entry name" value="SecD/SecF_arch_bac"/>
</dbReference>
<keyword evidence="4 9" id="KW-0812">Transmembrane</keyword>
<comment type="similarity">
    <text evidence="9">Belongs to the SecD/SecF family. SecD subfamily.</text>
</comment>
<dbReference type="EMBL" id="SMAD01000004">
    <property type="protein sequence ID" value="TCS87733.1"/>
    <property type="molecule type" value="Genomic_DNA"/>
</dbReference>
<accession>A0A4R3KSC8</accession>
<dbReference type="NCBIfam" id="TIGR01129">
    <property type="entry name" value="secD"/>
    <property type="match status" value="1"/>
</dbReference>
<dbReference type="PANTHER" id="PTHR30081:SF1">
    <property type="entry name" value="PROTEIN TRANSLOCASE SUBUNIT SECD"/>
    <property type="match status" value="1"/>
</dbReference>
<dbReference type="Proteomes" id="UP000295807">
    <property type="component" value="Unassembled WGS sequence"/>
</dbReference>
<comment type="subunit">
    <text evidence="9">Forms a complex with SecF. Part of the essential Sec protein translocation apparatus which comprises SecA, SecYEG and auxiliary proteins SecDF. Other proteins may also be involved.</text>
</comment>
<evidence type="ECO:0000313" key="15">
    <source>
        <dbReference type="EMBL" id="TCS87733.1"/>
    </source>
</evidence>
<dbReference type="PANTHER" id="PTHR30081">
    <property type="entry name" value="PROTEIN-EXPORT MEMBRANE PROTEIN SEC"/>
    <property type="match status" value="1"/>
</dbReference>
<feature type="transmembrane region" description="Helical" evidence="9">
    <location>
        <begin position="625"/>
        <end position="646"/>
    </location>
</feature>
<dbReference type="GO" id="GO:0015450">
    <property type="term" value="F:protein-transporting ATPase activity"/>
    <property type="evidence" value="ECO:0007669"/>
    <property type="project" value="InterPro"/>
</dbReference>
<keyword evidence="6 9" id="KW-1133">Transmembrane helix</keyword>
<dbReference type="PRINTS" id="PR01755">
    <property type="entry name" value="SECFTRNLCASE"/>
</dbReference>
<keyword evidence="16" id="KW-1185">Reference proteome</keyword>
<dbReference type="Pfam" id="PF02355">
    <property type="entry name" value="SecD_SecF_C"/>
    <property type="match status" value="2"/>
</dbReference>
<dbReference type="Gene3D" id="1.20.1640.10">
    <property type="entry name" value="Multidrug efflux transporter AcrB transmembrane domain"/>
    <property type="match status" value="2"/>
</dbReference>
<protein>
    <recommendedName>
        <fullName evidence="9 10">Multifunctional fusion protein</fullName>
    </recommendedName>
    <domain>
        <recommendedName>
            <fullName evidence="9">Protein translocase subunit SecD</fullName>
        </recommendedName>
    </domain>
    <domain>
        <recommendedName>
            <fullName evidence="10">Protein-export membrane protein SecF</fullName>
        </recommendedName>
    </domain>
</protein>
<dbReference type="RefSeq" id="WP_132128823.1">
    <property type="nucleotide sequence ID" value="NZ_CP042432.1"/>
</dbReference>
<evidence type="ECO:0000256" key="4">
    <source>
        <dbReference type="ARBA" id="ARBA00022692"/>
    </source>
</evidence>
<gene>
    <name evidence="10" type="primary">secF</name>
    <name evidence="9" type="synonym">secD</name>
    <name evidence="15" type="ORF">EDD80_10480</name>
</gene>
<feature type="region of interest" description="Disordered" evidence="11">
    <location>
        <begin position="261"/>
        <end position="288"/>
    </location>
</feature>
<dbReference type="InterPro" id="IPR005665">
    <property type="entry name" value="SecF_bac"/>
</dbReference>
<dbReference type="InterPro" id="IPR022646">
    <property type="entry name" value="SecD/SecF_CS"/>
</dbReference>
<dbReference type="Pfam" id="PF21760">
    <property type="entry name" value="SecD_1st"/>
    <property type="match status" value="1"/>
</dbReference>
<evidence type="ECO:0000256" key="11">
    <source>
        <dbReference type="SAM" id="MobiDB-lite"/>
    </source>
</evidence>
<sequence>MQGKGAIRFLAIIFAIACVYALSFTYVSWRVAQKAEIHANGNEELEKRYLDSMSTEVVYDLGIDQYTYQEVKERQLNLGLDLKGGMNVTLEVSLTELVRALANYSEDPTFNQALEQAQKQAVNSQQSFVSLFVDAYESLAPNGKLSAIFATPENQARINLNSSNQQVEQFLNEEANGAFERAFNIIRTRVDKFGVSQPNVQKAGNNRIAVELPGVDDPERVRKLLQGSAKLEFWKTYDNSEVINSLMAANTSLAGILELDKENTGDAPGTADTSSAASPATGAESDTAGNEEALSLLEKIGSDSTASDTGNAAALASEFADQNPLFAVLSPAIMTGQAGQQVPAPGPTIGYASQRDTAKVMEYLSMPAIRANFPSDLVFAWSVNPIDENNTYQLYVLKAAGRDAGPALAGDVISDARSDFGQNGQPEVVMSMNSVGAREWRRITAEAAGVAGNENDNKSVAIVLDGVVYSAPRVASEIGGGVSQISGSFTVEQTQDLANVLKAGRMPAPAKIVEEAIVGPTLGQESIQSGLISSLVGFVVVLVFMVFYYARAGWVANIALLVNLFFLMGVLAAWGAVLTLPGIAGIVLTIGMAVDANVLIYERIKEELDLGKSLKKAIPDGFRHAYSAIIDSNVTTLLVGIILWIFGSGPILGFATTLVIGILTSMFTAIFISRLIFETLLSKERKVTFSTKLTERWFRDSKFDFIAGRKKFYIISAAIILAGVVSMFVKGFSLGVDFKGGRTYVVDFNENVSTNDVRNALEVQFGAEPEVKTYGDFSQVKITTTYLIDSASATAESAARQKLEEGLQAVGPDYVIQSIQKVGPTIASDIKRSAVYAVLLALIGVFLYVLARFKRWQFGMGALVALAHDVLVLLAIFTIFDGWLPFSLDIDQQFIAAALTVMGYSINDTIVIFDRVREYMGLHHSKNESLPTVINNALNSTLSRTVVTGLCTMLVLVILFIFGGEVLRGFSFAMLIGIIFGTYSSLFVATPVVVEFIKKKPAEEKAEAEAVKTV</sequence>
<evidence type="ECO:0000256" key="8">
    <source>
        <dbReference type="ARBA" id="ARBA00023136"/>
    </source>
</evidence>
<dbReference type="GO" id="GO:0005886">
    <property type="term" value="C:plasma membrane"/>
    <property type="evidence" value="ECO:0007669"/>
    <property type="project" value="UniProtKB-SubCell"/>
</dbReference>